<evidence type="ECO:0000313" key="3">
    <source>
        <dbReference type="EMBL" id="SEU40174.1"/>
    </source>
</evidence>
<gene>
    <name evidence="2" type="ORF">MFU01_66880</name>
    <name evidence="3" type="ORF">SAMN05443572_11516</name>
</gene>
<sequence>MDSPDNRLAGLALTWLAPRPQRSGTRTELGNALRPFVEHRLSRPEWKARLDAMLEQLLGDELVAAKKKAGLTLTSAGMERVLQFLRLEQLPKGLSWKKLKATYLLANSLDVAPSKATLARLNDADGVRAAVLARHHPDVGEGEPSLSQIRDRLLWRQLGVETERPFSLGAVQAHLLGKMLDTEVKNPRKAVEQLAARAAGATRADAEILRLTLLRQWFLPESSSAPAPNTKSATEKTQAPTRAIGSTPRRDTEPTRNTVPSRDTGSAPNQATAPSRAPAPAAPPPTVLVESFAEHVLSVARALPTGRFGRDKVFISHVWRALQPEWSNREAFDAALLEANRTQHLSLTRADLIATMNPTDVAESEVRAHGSSFHFVVV</sequence>
<evidence type="ECO:0000313" key="5">
    <source>
        <dbReference type="Proteomes" id="UP000321514"/>
    </source>
</evidence>
<reference evidence="2 5" key="2">
    <citation type="submission" date="2019-07" db="EMBL/GenBank/DDBJ databases">
        <title>Whole genome shotgun sequence of Myxococcus fulvus NBRC 100333.</title>
        <authorList>
            <person name="Hosoyama A."/>
            <person name="Uohara A."/>
            <person name="Ohji S."/>
            <person name="Ichikawa N."/>
        </authorList>
    </citation>
    <scope>NUCLEOTIDE SEQUENCE [LARGE SCALE GENOMIC DNA]</scope>
    <source>
        <strain evidence="2 5">NBRC 100333</strain>
    </source>
</reference>
<feature type="compositionally biased region" description="Polar residues" evidence="1">
    <location>
        <begin position="222"/>
        <end position="240"/>
    </location>
</feature>
<dbReference type="Proteomes" id="UP000321514">
    <property type="component" value="Unassembled WGS sequence"/>
</dbReference>
<dbReference type="STRING" id="1334629.MFUL124B02_09660"/>
<keyword evidence="4" id="KW-1185">Reference proteome</keyword>
<evidence type="ECO:0000256" key="1">
    <source>
        <dbReference type="SAM" id="MobiDB-lite"/>
    </source>
</evidence>
<reference evidence="3 4" key="1">
    <citation type="submission" date="2016-10" db="EMBL/GenBank/DDBJ databases">
        <authorList>
            <person name="Varghese N."/>
            <person name="Submissions S."/>
        </authorList>
    </citation>
    <scope>NUCLEOTIDE SEQUENCE [LARGE SCALE GENOMIC DNA]</scope>
    <source>
        <strain evidence="3 4">DSM 16525</strain>
    </source>
</reference>
<feature type="region of interest" description="Disordered" evidence="1">
    <location>
        <begin position="222"/>
        <end position="285"/>
    </location>
</feature>
<evidence type="ECO:0000313" key="4">
    <source>
        <dbReference type="Proteomes" id="UP000183760"/>
    </source>
</evidence>
<dbReference type="OrthoDB" id="276660at2"/>
<comment type="caution">
    <text evidence="2">The sequence shown here is derived from an EMBL/GenBank/DDBJ whole genome shotgun (WGS) entry which is preliminary data.</text>
</comment>
<evidence type="ECO:0000313" key="2">
    <source>
        <dbReference type="EMBL" id="GEN11651.1"/>
    </source>
</evidence>
<dbReference type="EMBL" id="FOIB01000015">
    <property type="protein sequence ID" value="SEU40174.1"/>
    <property type="molecule type" value="Genomic_DNA"/>
</dbReference>
<feature type="compositionally biased region" description="Polar residues" evidence="1">
    <location>
        <begin position="255"/>
        <end position="270"/>
    </location>
</feature>
<protein>
    <submittedName>
        <fullName evidence="2">Uncharacterized protein</fullName>
    </submittedName>
</protein>
<dbReference type="AlphaFoldDB" id="A0A511TBT1"/>
<dbReference type="Proteomes" id="UP000183760">
    <property type="component" value="Unassembled WGS sequence"/>
</dbReference>
<proteinExistence type="predicted"/>
<dbReference type="EMBL" id="BJXR01000049">
    <property type="protein sequence ID" value="GEN11651.1"/>
    <property type="molecule type" value="Genomic_DNA"/>
</dbReference>
<accession>A0A511TBT1</accession>
<name>A0A511TBT1_MYXFU</name>
<organism evidence="2 5">
    <name type="scientific">Myxococcus fulvus</name>
    <dbReference type="NCBI Taxonomy" id="33"/>
    <lineage>
        <taxon>Bacteria</taxon>
        <taxon>Pseudomonadati</taxon>
        <taxon>Myxococcota</taxon>
        <taxon>Myxococcia</taxon>
        <taxon>Myxococcales</taxon>
        <taxon>Cystobacterineae</taxon>
        <taxon>Myxococcaceae</taxon>
        <taxon>Myxococcus</taxon>
    </lineage>
</organism>
<dbReference type="RefSeq" id="WP_046711767.1">
    <property type="nucleotide sequence ID" value="NZ_BJXR01000049.1"/>
</dbReference>